<protein>
    <recommendedName>
        <fullName evidence="2">site-specific DNA-methyltransferase (adenine-specific)</fullName>
        <ecNumber evidence="2">2.1.1.72</ecNumber>
    </recommendedName>
</protein>
<dbReference type="Gene3D" id="3.40.50.150">
    <property type="entry name" value="Vaccinia Virus protein VP39"/>
    <property type="match status" value="1"/>
</dbReference>
<evidence type="ECO:0000256" key="3">
    <source>
        <dbReference type="ARBA" id="ARBA00022603"/>
    </source>
</evidence>
<dbReference type="GO" id="GO:0006298">
    <property type="term" value="P:mismatch repair"/>
    <property type="evidence" value="ECO:0007669"/>
    <property type="project" value="TreeGrafter"/>
</dbReference>
<dbReference type="Gene3D" id="1.10.1020.10">
    <property type="entry name" value="Adenine-specific Methyltransferase, Domain 2"/>
    <property type="match status" value="1"/>
</dbReference>
<evidence type="ECO:0000256" key="5">
    <source>
        <dbReference type="ARBA" id="ARBA00022691"/>
    </source>
</evidence>
<dbReference type="Proteomes" id="UP000095008">
    <property type="component" value="Unassembled WGS sequence"/>
</dbReference>
<dbReference type="InterPro" id="IPR029063">
    <property type="entry name" value="SAM-dependent_MTases_sf"/>
</dbReference>
<dbReference type="PANTHER" id="PTHR30481">
    <property type="entry name" value="DNA ADENINE METHYLASE"/>
    <property type="match status" value="1"/>
</dbReference>
<dbReference type="PRINTS" id="PR00505">
    <property type="entry name" value="D12N6MTFRASE"/>
</dbReference>
<comment type="catalytic activity">
    <reaction evidence="6">
        <text>a 2'-deoxyadenosine in DNA + S-adenosyl-L-methionine = an N(6)-methyl-2'-deoxyadenosine in DNA + S-adenosyl-L-homocysteine + H(+)</text>
        <dbReference type="Rhea" id="RHEA:15197"/>
        <dbReference type="Rhea" id="RHEA-COMP:12418"/>
        <dbReference type="Rhea" id="RHEA-COMP:12419"/>
        <dbReference type="ChEBI" id="CHEBI:15378"/>
        <dbReference type="ChEBI" id="CHEBI:57856"/>
        <dbReference type="ChEBI" id="CHEBI:59789"/>
        <dbReference type="ChEBI" id="CHEBI:90615"/>
        <dbReference type="ChEBI" id="CHEBI:90616"/>
        <dbReference type="EC" id="2.1.1.72"/>
    </reaction>
</comment>
<dbReference type="PANTHER" id="PTHR30481:SF4">
    <property type="entry name" value="SITE-SPECIFIC DNA-METHYLTRANSFERASE (ADENINE-SPECIFIC)"/>
    <property type="match status" value="1"/>
</dbReference>
<gene>
    <name evidence="7" type="ORF">A6M23_05265</name>
</gene>
<dbReference type="EMBL" id="LWRY01000033">
    <property type="protein sequence ID" value="OCX74706.1"/>
    <property type="molecule type" value="Genomic_DNA"/>
</dbReference>
<evidence type="ECO:0000256" key="4">
    <source>
        <dbReference type="ARBA" id="ARBA00022679"/>
    </source>
</evidence>
<dbReference type="InterPro" id="IPR023095">
    <property type="entry name" value="Ade_MeTrfase_dom_2"/>
</dbReference>
<dbReference type="GO" id="GO:0009307">
    <property type="term" value="P:DNA restriction-modification system"/>
    <property type="evidence" value="ECO:0007669"/>
    <property type="project" value="InterPro"/>
</dbReference>
<accession>A0A1C2IV36</accession>
<dbReference type="EC" id="2.1.1.72" evidence="2"/>
<organism evidence="7 8">
    <name type="scientific">Acidithiobacillus thiooxidans</name>
    <name type="common">Thiobacillus thiooxidans</name>
    <dbReference type="NCBI Taxonomy" id="930"/>
    <lineage>
        <taxon>Bacteria</taxon>
        <taxon>Pseudomonadati</taxon>
        <taxon>Pseudomonadota</taxon>
        <taxon>Acidithiobacillia</taxon>
        <taxon>Acidithiobacillales</taxon>
        <taxon>Acidithiobacillaceae</taxon>
        <taxon>Acidithiobacillus</taxon>
    </lineage>
</organism>
<evidence type="ECO:0000256" key="1">
    <source>
        <dbReference type="ARBA" id="ARBA00006594"/>
    </source>
</evidence>
<dbReference type="SUPFAM" id="SSF53335">
    <property type="entry name" value="S-adenosyl-L-methionine-dependent methyltransferases"/>
    <property type="match status" value="1"/>
</dbReference>
<keyword evidence="4" id="KW-0808">Transferase</keyword>
<dbReference type="GO" id="GO:0043565">
    <property type="term" value="F:sequence-specific DNA binding"/>
    <property type="evidence" value="ECO:0007669"/>
    <property type="project" value="TreeGrafter"/>
</dbReference>
<dbReference type="RefSeq" id="WP_024895386.1">
    <property type="nucleotide sequence ID" value="NZ_LGYM01000022.1"/>
</dbReference>
<evidence type="ECO:0000313" key="8">
    <source>
        <dbReference type="Proteomes" id="UP000095008"/>
    </source>
</evidence>
<sequence length="604" mass="68809">MKACVIDDYIVYMNKRIGHHLYMETGIAFLDQSVDAFMDNPQLFVGDYLGGKYSDVFFDHSRYVPLALAVLFYRERSSFTMRHNLAYNQIYAKAYESAVPVIKNRLLAHQLDMDYAKSVLAAVVHKLADAHDFESVPLPNIARILAGYKTRRDLCGLIHERDLIATSWRDNDKGPVRFYEINEKDDPDFFLCGDEVDLKTDESEIFHADDLRVDRYMHALGFLPKGLGVGSRMPLEILLRAGESVGLCVVDWDDMLSENNPLDVAETIPSGDEELGIFMPAVDKKPSRSVDSPLLHDFTDSDNESFAGLISPIRRFGGKIRMTRNILDYLPRAHRGSTYVEPFAGSAAVLFARPSIGVEVINDMDGEVIHFFRTLRDHADELQYLLQSTPYSRALHDEYSGIDPRTLSSVERAVRFFYLSRTSFMADLENPSFGFAKKLDNRADSMRHAVDDLLTFRDRLRRVIIEHDDYAAILTRYDDPDTVFYCDPPYLDSTRKSGGYVNDMESAEEHAILLDRLVELQGYVALSGYPSELYAKRLETTGWTYVDFPVNCRSGRTRGVESTDTARVERLWLNPKLSLYRADNRVQAKTLSLFDQEIVACAHC</sequence>
<evidence type="ECO:0000313" key="7">
    <source>
        <dbReference type="EMBL" id="OCX74706.1"/>
    </source>
</evidence>
<reference evidence="7" key="1">
    <citation type="journal article" date="2016" name="Int. J. Mol. Sci.">
        <title>Comparative genomics of the extreme acidophile Acidithiobacillus thiooxidans reveals intraspecific divergence and niche adaptation.</title>
        <authorList>
            <person name="Zhang X."/>
            <person name="Feng X."/>
            <person name="Tao J."/>
            <person name="Ma L."/>
            <person name="Xiao Y."/>
            <person name="Liang Y."/>
            <person name="Liu X."/>
            <person name="Yin H."/>
        </authorList>
    </citation>
    <scope>NUCLEOTIDE SEQUENCE [LARGE SCALE GENOMIC DNA]</scope>
    <source>
        <strain evidence="7">DXS-W</strain>
    </source>
</reference>
<proteinExistence type="inferred from homology"/>
<evidence type="ECO:0000256" key="2">
    <source>
        <dbReference type="ARBA" id="ARBA00011900"/>
    </source>
</evidence>
<dbReference type="GO" id="GO:0009007">
    <property type="term" value="F:site-specific DNA-methyltransferase (adenine-specific) activity"/>
    <property type="evidence" value="ECO:0007669"/>
    <property type="project" value="UniProtKB-EC"/>
</dbReference>
<dbReference type="GO" id="GO:0032259">
    <property type="term" value="P:methylation"/>
    <property type="evidence" value="ECO:0007669"/>
    <property type="project" value="UniProtKB-KW"/>
</dbReference>
<comment type="similarity">
    <text evidence="1">Belongs to the N(4)/N(6)-methyltransferase family.</text>
</comment>
<keyword evidence="8" id="KW-1185">Reference proteome</keyword>
<dbReference type="InterPro" id="IPR012327">
    <property type="entry name" value="MeTrfase_D12"/>
</dbReference>
<evidence type="ECO:0000256" key="6">
    <source>
        <dbReference type="ARBA" id="ARBA00047942"/>
    </source>
</evidence>
<dbReference type="Pfam" id="PF02086">
    <property type="entry name" value="MethyltransfD12"/>
    <property type="match status" value="1"/>
</dbReference>
<keyword evidence="5" id="KW-0949">S-adenosyl-L-methionine</keyword>
<dbReference type="GO" id="GO:1904047">
    <property type="term" value="F:S-adenosyl-L-methionine binding"/>
    <property type="evidence" value="ECO:0007669"/>
    <property type="project" value="TreeGrafter"/>
</dbReference>
<comment type="caution">
    <text evidence="7">The sequence shown here is derived from an EMBL/GenBank/DDBJ whole genome shotgun (WGS) entry which is preliminary data.</text>
</comment>
<dbReference type="AlphaFoldDB" id="A0A1C2IV36"/>
<keyword evidence="3" id="KW-0489">Methyltransferase</keyword>
<name>A0A1C2IV36_ACITH</name>